<feature type="transmembrane region" description="Helical" evidence="7">
    <location>
        <begin position="199"/>
        <end position="218"/>
    </location>
</feature>
<feature type="transmembrane region" description="Helical" evidence="7">
    <location>
        <begin position="101"/>
        <end position="121"/>
    </location>
</feature>
<comment type="caution">
    <text evidence="9">The sequence shown here is derived from an EMBL/GenBank/DDBJ whole genome shotgun (WGS) entry which is preliminary data.</text>
</comment>
<evidence type="ECO:0000256" key="7">
    <source>
        <dbReference type="SAM" id="Phobius"/>
    </source>
</evidence>
<dbReference type="OrthoDB" id="9810850at2"/>
<gene>
    <name evidence="9" type="ORF">DFO67_102256</name>
</gene>
<reference evidence="9 10" key="1">
    <citation type="submission" date="2019-03" db="EMBL/GenBank/DDBJ databases">
        <title>Freshwater and sediment microbial communities from various areas in North America, analyzing microbe dynamics in response to fracking.</title>
        <authorList>
            <person name="Lamendella R."/>
        </authorList>
    </citation>
    <scope>NUCLEOTIDE SEQUENCE [LARGE SCALE GENOMIC DNA]</scope>
    <source>
        <strain evidence="9 10">6_TX</strain>
    </source>
</reference>
<evidence type="ECO:0000313" key="10">
    <source>
        <dbReference type="Proteomes" id="UP000294489"/>
    </source>
</evidence>
<proteinExistence type="inferred from homology"/>
<name>A0A4R8FYZ9_9GAMM</name>
<evidence type="ECO:0000256" key="3">
    <source>
        <dbReference type="ARBA" id="ARBA00022692"/>
    </source>
</evidence>
<organism evidence="9 10">
    <name type="scientific">Modicisalibacter xianhensis</name>
    <dbReference type="NCBI Taxonomy" id="442341"/>
    <lineage>
        <taxon>Bacteria</taxon>
        <taxon>Pseudomonadati</taxon>
        <taxon>Pseudomonadota</taxon>
        <taxon>Gammaproteobacteria</taxon>
        <taxon>Oceanospirillales</taxon>
        <taxon>Halomonadaceae</taxon>
        <taxon>Modicisalibacter</taxon>
    </lineage>
</organism>
<comment type="similarity">
    <text evidence="2 6">Belongs to the cytochrome c oxidase subunit 3 family.</text>
</comment>
<dbReference type="Proteomes" id="UP000294489">
    <property type="component" value="Unassembled WGS sequence"/>
</dbReference>
<dbReference type="PROSITE" id="PS50253">
    <property type="entry name" value="COX3"/>
    <property type="match status" value="1"/>
</dbReference>
<feature type="transmembrane region" description="Helical" evidence="7">
    <location>
        <begin position="155"/>
        <end position="179"/>
    </location>
</feature>
<dbReference type="AlphaFoldDB" id="A0A4R8FYZ9"/>
<dbReference type="RefSeq" id="WP_134015891.1">
    <property type="nucleotide sequence ID" value="NZ_SOEC01000002.1"/>
</dbReference>
<dbReference type="InterPro" id="IPR013833">
    <property type="entry name" value="Cyt_c_oxidase_su3_a-hlx"/>
</dbReference>
<feature type="transmembrane region" description="Helical" evidence="7">
    <location>
        <begin position="72"/>
        <end position="89"/>
    </location>
</feature>
<evidence type="ECO:0000256" key="5">
    <source>
        <dbReference type="ARBA" id="ARBA00023136"/>
    </source>
</evidence>
<dbReference type="SUPFAM" id="SSF81452">
    <property type="entry name" value="Cytochrome c oxidase subunit III-like"/>
    <property type="match status" value="1"/>
</dbReference>
<dbReference type="GO" id="GO:0005886">
    <property type="term" value="C:plasma membrane"/>
    <property type="evidence" value="ECO:0007669"/>
    <property type="project" value="UniProtKB-SubCell"/>
</dbReference>
<keyword evidence="3 6" id="KW-0812">Transmembrane</keyword>
<dbReference type="PANTHER" id="PTHR11403:SF6">
    <property type="entry name" value="NITRIC OXIDE REDUCTASE SUBUNIT E"/>
    <property type="match status" value="1"/>
</dbReference>
<dbReference type="Gene3D" id="1.20.120.80">
    <property type="entry name" value="Cytochrome c oxidase, subunit III, four-helix bundle"/>
    <property type="match status" value="1"/>
</dbReference>
<dbReference type="EMBL" id="SOEC01000002">
    <property type="protein sequence ID" value="TDX32307.1"/>
    <property type="molecule type" value="Genomic_DNA"/>
</dbReference>
<keyword evidence="4 7" id="KW-1133">Transmembrane helix</keyword>
<evidence type="ECO:0000256" key="6">
    <source>
        <dbReference type="RuleBase" id="RU003376"/>
    </source>
</evidence>
<dbReference type="InterPro" id="IPR035973">
    <property type="entry name" value="Cyt_c_oxidase_su3-like_sf"/>
</dbReference>
<dbReference type="Pfam" id="PF00510">
    <property type="entry name" value="COX3"/>
    <property type="match status" value="1"/>
</dbReference>
<feature type="transmembrane region" description="Helical" evidence="7">
    <location>
        <begin position="32"/>
        <end position="52"/>
    </location>
</feature>
<accession>A0A4R8FYZ9</accession>
<evidence type="ECO:0000313" key="9">
    <source>
        <dbReference type="EMBL" id="TDX32307.1"/>
    </source>
</evidence>
<dbReference type="InterPro" id="IPR000298">
    <property type="entry name" value="Cyt_c_oxidase-like_su3"/>
</dbReference>
<evidence type="ECO:0000256" key="4">
    <source>
        <dbReference type="ARBA" id="ARBA00022989"/>
    </source>
</evidence>
<dbReference type="InterPro" id="IPR024791">
    <property type="entry name" value="Cyt_c/ubiquinol_Oxase_su3"/>
</dbReference>
<feature type="domain" description="Heme-copper oxidase subunit III family profile" evidence="8">
    <location>
        <begin position="29"/>
        <end position="220"/>
    </location>
</feature>
<dbReference type="PANTHER" id="PTHR11403">
    <property type="entry name" value="CYTOCHROME C OXIDASE SUBUNIT III"/>
    <property type="match status" value="1"/>
</dbReference>
<sequence length="220" mass="25202">MTTTPSTTSKAVPDEQFDDLTQQRQADLMGMWIFLATELMLFGGIFTAFTVYRFAYPEVFAEAATHLDLKLGTFNTALLVTSSLFMALAERAVNAGQRHKTLAFLFVTIGIGVVFLSIKGYEWHHEYTEKLMPILGLAFEYPGAHPDRAEMFFNFYYVLTGLHAVHMSLGLVMLSVMVVFTWRWRDPPRLGRQIQINGLYWAFVDVVWVFIFTTQYLLRA</sequence>
<evidence type="ECO:0000256" key="1">
    <source>
        <dbReference type="ARBA" id="ARBA00004141"/>
    </source>
</evidence>
<comment type="subcellular location">
    <subcellularLocation>
        <location evidence="6">Cell membrane</location>
        <topology evidence="6">Multi-pass membrane protein</topology>
    </subcellularLocation>
    <subcellularLocation>
        <location evidence="1">Membrane</location>
        <topology evidence="1">Multi-pass membrane protein</topology>
    </subcellularLocation>
</comment>
<dbReference type="GO" id="GO:0019646">
    <property type="term" value="P:aerobic electron transport chain"/>
    <property type="evidence" value="ECO:0007669"/>
    <property type="project" value="InterPro"/>
</dbReference>
<evidence type="ECO:0000259" key="8">
    <source>
        <dbReference type="PROSITE" id="PS50253"/>
    </source>
</evidence>
<dbReference type="GO" id="GO:0004129">
    <property type="term" value="F:cytochrome-c oxidase activity"/>
    <property type="evidence" value="ECO:0007669"/>
    <property type="project" value="InterPro"/>
</dbReference>
<keyword evidence="5 7" id="KW-0472">Membrane</keyword>
<evidence type="ECO:0000256" key="2">
    <source>
        <dbReference type="ARBA" id="ARBA00010581"/>
    </source>
</evidence>
<protein>
    <submittedName>
        <fullName evidence="9">Cytochrome c oxidase subunit 3</fullName>
    </submittedName>
</protein>